<dbReference type="AlphaFoldDB" id="A0AAU7QYC2"/>
<accession>A0AAU7QYC2</accession>
<proteinExistence type="predicted"/>
<protein>
    <recommendedName>
        <fullName evidence="2">Dihydroorotase</fullName>
    </recommendedName>
</protein>
<evidence type="ECO:0008006" key="2">
    <source>
        <dbReference type="Google" id="ProtNLM"/>
    </source>
</evidence>
<name>A0AAU7QYC2_9ACTN</name>
<dbReference type="EMBL" id="CP157974">
    <property type="protein sequence ID" value="XBT81187.1"/>
    <property type="molecule type" value="Genomic_DNA"/>
</dbReference>
<gene>
    <name evidence="1" type="ORF">ABIH81_26615</name>
</gene>
<organism evidence="1">
    <name type="scientific">Micromonospora sp. HUAS YX12</name>
    <dbReference type="NCBI Taxonomy" id="3156396"/>
    <lineage>
        <taxon>Bacteria</taxon>
        <taxon>Bacillati</taxon>
        <taxon>Actinomycetota</taxon>
        <taxon>Actinomycetes</taxon>
        <taxon>Micromonosporales</taxon>
        <taxon>Micromonosporaceae</taxon>
        <taxon>Micromonospora</taxon>
    </lineage>
</organism>
<evidence type="ECO:0000313" key="1">
    <source>
        <dbReference type="EMBL" id="XBT81187.1"/>
    </source>
</evidence>
<dbReference type="RefSeq" id="WP_349877606.1">
    <property type="nucleotide sequence ID" value="NZ_CP157974.1"/>
</dbReference>
<reference evidence="1" key="1">
    <citation type="submission" date="2024-06" db="EMBL/GenBank/DDBJ databases">
        <title>Micromonospora sp. strain HUAS YX12 genome sequences.</title>
        <authorList>
            <person name="Mo P."/>
        </authorList>
    </citation>
    <scope>NUCLEOTIDE SEQUENCE</scope>
    <source>
        <strain evidence="1">HUAS YX12</strain>
    </source>
</reference>
<sequence>MASAGPSPRRPEAIELVLLGGRVVAGDAAAYRDRRPAGVA</sequence>